<accession>A0A5C3QDL9</accession>
<gene>
    <name evidence="2" type="ORF">BDV98DRAFT_657220</name>
</gene>
<dbReference type="AlphaFoldDB" id="A0A5C3QDL9"/>
<name>A0A5C3QDL9_9AGAR</name>
<evidence type="ECO:0000256" key="1">
    <source>
        <dbReference type="SAM" id="MobiDB-lite"/>
    </source>
</evidence>
<dbReference type="OrthoDB" id="5338195at2759"/>
<keyword evidence="3" id="KW-1185">Reference proteome</keyword>
<feature type="region of interest" description="Disordered" evidence="1">
    <location>
        <begin position="404"/>
        <end position="431"/>
    </location>
</feature>
<sequence>MSNPSEPTIATGPYPGWELDCVDELDENDTLYSVAESRSLLYLLQQSRRAWLQGFQKFTRQPDSQTFEHRARCTIQIGPHSFDNVSFFAVHYLDEFSENSSPPESAISPDFFAELRAAAQSDDALCTLLQLSADGLASETDLEQLGIYIRSMMKSRSRTSFNSEPTSLHGISSTPWDIIAEFPEAPGDYRILPRGLAACSRQLPDDFENFNGPFVDIKLDMALPFQFELEESRKRAIAVCSESNNDLMEELDWDEPYRELATVYILDAPSQLWSLLVSWVGGENQMEENTRKLADIAKAQVREYPTHFMPRNPETRRRRNLADPQPVLTPINAIAKRSHREDRYTPSVPFVVISSDEDEDPIKQHNRDGTRGSASDAVACRVCSKTFTYPLGLERNSICRSCSNSRGGPGVVDMDHELSSGRRSISPIIVD</sequence>
<reference evidence="2 3" key="1">
    <citation type="journal article" date="2019" name="Nat. Ecol. Evol.">
        <title>Megaphylogeny resolves global patterns of mushroom evolution.</title>
        <authorList>
            <person name="Varga T."/>
            <person name="Krizsan K."/>
            <person name="Foldi C."/>
            <person name="Dima B."/>
            <person name="Sanchez-Garcia M."/>
            <person name="Sanchez-Ramirez S."/>
            <person name="Szollosi G.J."/>
            <person name="Szarkandi J.G."/>
            <person name="Papp V."/>
            <person name="Albert L."/>
            <person name="Andreopoulos W."/>
            <person name="Angelini C."/>
            <person name="Antonin V."/>
            <person name="Barry K.W."/>
            <person name="Bougher N.L."/>
            <person name="Buchanan P."/>
            <person name="Buyck B."/>
            <person name="Bense V."/>
            <person name="Catcheside P."/>
            <person name="Chovatia M."/>
            <person name="Cooper J."/>
            <person name="Damon W."/>
            <person name="Desjardin D."/>
            <person name="Finy P."/>
            <person name="Geml J."/>
            <person name="Haridas S."/>
            <person name="Hughes K."/>
            <person name="Justo A."/>
            <person name="Karasinski D."/>
            <person name="Kautmanova I."/>
            <person name="Kiss B."/>
            <person name="Kocsube S."/>
            <person name="Kotiranta H."/>
            <person name="LaButti K.M."/>
            <person name="Lechner B.E."/>
            <person name="Liimatainen K."/>
            <person name="Lipzen A."/>
            <person name="Lukacs Z."/>
            <person name="Mihaltcheva S."/>
            <person name="Morgado L.N."/>
            <person name="Niskanen T."/>
            <person name="Noordeloos M.E."/>
            <person name="Ohm R.A."/>
            <person name="Ortiz-Santana B."/>
            <person name="Ovrebo C."/>
            <person name="Racz N."/>
            <person name="Riley R."/>
            <person name="Savchenko A."/>
            <person name="Shiryaev A."/>
            <person name="Soop K."/>
            <person name="Spirin V."/>
            <person name="Szebenyi C."/>
            <person name="Tomsovsky M."/>
            <person name="Tulloss R.E."/>
            <person name="Uehling J."/>
            <person name="Grigoriev I.V."/>
            <person name="Vagvolgyi C."/>
            <person name="Papp T."/>
            <person name="Martin F.M."/>
            <person name="Miettinen O."/>
            <person name="Hibbett D.S."/>
            <person name="Nagy L.G."/>
        </authorList>
    </citation>
    <scope>NUCLEOTIDE SEQUENCE [LARGE SCALE GENOMIC DNA]</scope>
    <source>
        <strain evidence="2 3">CBS 309.79</strain>
    </source>
</reference>
<evidence type="ECO:0000313" key="3">
    <source>
        <dbReference type="Proteomes" id="UP000305067"/>
    </source>
</evidence>
<proteinExistence type="predicted"/>
<evidence type="ECO:0000313" key="2">
    <source>
        <dbReference type="EMBL" id="TFK99781.1"/>
    </source>
</evidence>
<organism evidence="2 3">
    <name type="scientific">Pterulicium gracile</name>
    <dbReference type="NCBI Taxonomy" id="1884261"/>
    <lineage>
        <taxon>Eukaryota</taxon>
        <taxon>Fungi</taxon>
        <taxon>Dikarya</taxon>
        <taxon>Basidiomycota</taxon>
        <taxon>Agaricomycotina</taxon>
        <taxon>Agaricomycetes</taxon>
        <taxon>Agaricomycetidae</taxon>
        <taxon>Agaricales</taxon>
        <taxon>Pleurotineae</taxon>
        <taxon>Pterulaceae</taxon>
        <taxon>Pterulicium</taxon>
    </lineage>
</organism>
<protein>
    <submittedName>
        <fullName evidence="2">Uncharacterized protein</fullName>
    </submittedName>
</protein>
<dbReference type="Proteomes" id="UP000305067">
    <property type="component" value="Unassembled WGS sequence"/>
</dbReference>
<dbReference type="EMBL" id="ML178832">
    <property type="protein sequence ID" value="TFK99781.1"/>
    <property type="molecule type" value="Genomic_DNA"/>
</dbReference>